<dbReference type="PANTHER" id="PTHR43214:SF24">
    <property type="entry name" value="TRANSCRIPTIONAL REGULATORY PROTEIN NARL-RELATED"/>
    <property type="match status" value="1"/>
</dbReference>
<dbReference type="RefSeq" id="WP_343957892.1">
    <property type="nucleotide sequence ID" value="NZ_BAAAKZ010000002.1"/>
</dbReference>
<dbReference type="InterPro" id="IPR000792">
    <property type="entry name" value="Tscrpt_reg_LuxR_C"/>
</dbReference>
<evidence type="ECO:0000256" key="6">
    <source>
        <dbReference type="SAM" id="MobiDB-lite"/>
    </source>
</evidence>
<dbReference type="SUPFAM" id="SSF46894">
    <property type="entry name" value="C-terminal effector domain of the bipartite response regulators"/>
    <property type="match status" value="1"/>
</dbReference>
<dbReference type="Proteomes" id="UP001597181">
    <property type="component" value="Unassembled WGS sequence"/>
</dbReference>
<feature type="domain" description="HTH luxR-type" evidence="7">
    <location>
        <begin position="178"/>
        <end position="243"/>
    </location>
</feature>
<evidence type="ECO:0000256" key="1">
    <source>
        <dbReference type="ARBA" id="ARBA00022553"/>
    </source>
</evidence>
<dbReference type="InterPro" id="IPR001789">
    <property type="entry name" value="Sig_transdc_resp-reg_receiver"/>
</dbReference>
<dbReference type="InterPro" id="IPR016032">
    <property type="entry name" value="Sig_transdc_resp-reg_C-effctor"/>
</dbReference>
<dbReference type="InterPro" id="IPR011006">
    <property type="entry name" value="CheY-like_superfamily"/>
</dbReference>
<evidence type="ECO:0000256" key="4">
    <source>
        <dbReference type="ARBA" id="ARBA00023163"/>
    </source>
</evidence>
<dbReference type="PANTHER" id="PTHR43214">
    <property type="entry name" value="TWO-COMPONENT RESPONSE REGULATOR"/>
    <property type="match status" value="1"/>
</dbReference>
<dbReference type="EMBL" id="JBHTLY010000002">
    <property type="protein sequence ID" value="MFD1201614.1"/>
    <property type="molecule type" value="Genomic_DNA"/>
</dbReference>
<feature type="region of interest" description="Disordered" evidence="6">
    <location>
        <begin position="245"/>
        <end position="269"/>
    </location>
</feature>
<feature type="region of interest" description="Disordered" evidence="6">
    <location>
        <begin position="143"/>
        <end position="186"/>
    </location>
</feature>
<dbReference type="Gene3D" id="3.40.50.2300">
    <property type="match status" value="1"/>
</dbReference>
<dbReference type="PRINTS" id="PR00038">
    <property type="entry name" value="HTHLUXR"/>
</dbReference>
<feature type="domain" description="Response regulatory" evidence="8">
    <location>
        <begin position="6"/>
        <end position="122"/>
    </location>
</feature>
<dbReference type="SMART" id="SM00448">
    <property type="entry name" value="REC"/>
    <property type="match status" value="1"/>
</dbReference>
<evidence type="ECO:0000313" key="10">
    <source>
        <dbReference type="Proteomes" id="UP001597181"/>
    </source>
</evidence>
<comment type="caution">
    <text evidence="9">The sequence shown here is derived from an EMBL/GenBank/DDBJ whole genome shotgun (WGS) entry which is preliminary data.</text>
</comment>
<keyword evidence="2" id="KW-0805">Transcription regulation</keyword>
<evidence type="ECO:0000259" key="8">
    <source>
        <dbReference type="PROSITE" id="PS50110"/>
    </source>
</evidence>
<dbReference type="CDD" id="cd17535">
    <property type="entry name" value="REC_NarL-like"/>
    <property type="match status" value="1"/>
</dbReference>
<dbReference type="InterPro" id="IPR058245">
    <property type="entry name" value="NreC/VraR/RcsB-like_REC"/>
</dbReference>
<organism evidence="9 10">
    <name type="scientific">Leucobacter albus</name>
    <dbReference type="NCBI Taxonomy" id="272210"/>
    <lineage>
        <taxon>Bacteria</taxon>
        <taxon>Bacillati</taxon>
        <taxon>Actinomycetota</taxon>
        <taxon>Actinomycetes</taxon>
        <taxon>Micrococcales</taxon>
        <taxon>Microbacteriaceae</taxon>
        <taxon>Leucobacter</taxon>
    </lineage>
</organism>
<keyword evidence="10" id="KW-1185">Reference proteome</keyword>
<evidence type="ECO:0000259" key="7">
    <source>
        <dbReference type="PROSITE" id="PS50043"/>
    </source>
</evidence>
<protein>
    <submittedName>
        <fullName evidence="9">Response regulator</fullName>
    </submittedName>
</protein>
<feature type="modified residue" description="4-aspartylphosphate" evidence="5">
    <location>
        <position position="57"/>
    </location>
</feature>
<keyword evidence="1 5" id="KW-0597">Phosphoprotein</keyword>
<evidence type="ECO:0000256" key="5">
    <source>
        <dbReference type="PROSITE-ProRule" id="PRU00169"/>
    </source>
</evidence>
<evidence type="ECO:0000256" key="3">
    <source>
        <dbReference type="ARBA" id="ARBA00023125"/>
    </source>
</evidence>
<dbReference type="SUPFAM" id="SSF52172">
    <property type="entry name" value="CheY-like"/>
    <property type="match status" value="1"/>
</dbReference>
<dbReference type="CDD" id="cd06170">
    <property type="entry name" value="LuxR_C_like"/>
    <property type="match status" value="1"/>
</dbReference>
<sequence>MTVPVRVVVVDDQPLARAGNALILDSDDGIEVVGEAGTGFEALEVVARELPDVVLMDVRMPVMDGLEATRILTERHPGTRIIVLTTFDLDEYAFGSLRAGASAFLLKSTKPAALVDAVHTVADGAAVAAPRLTAQLIEHFVGQKQEQRQGQRQGQTLSREGQRGVADPRQADRAADPSSDPLGALSPRERDVFAGIVAGQTNAEIAEALFLAPSTVKSHVNQIFAKLQLRDRVHAVILGYELGLADREGSENREAEPGGEGGRGEPSRP</sequence>
<feature type="compositionally biased region" description="Low complexity" evidence="6">
    <location>
        <begin position="143"/>
        <end position="155"/>
    </location>
</feature>
<reference evidence="10" key="1">
    <citation type="journal article" date="2019" name="Int. J. Syst. Evol. Microbiol.">
        <title>The Global Catalogue of Microorganisms (GCM) 10K type strain sequencing project: providing services to taxonomists for standard genome sequencing and annotation.</title>
        <authorList>
            <consortium name="The Broad Institute Genomics Platform"/>
            <consortium name="The Broad Institute Genome Sequencing Center for Infectious Disease"/>
            <person name="Wu L."/>
            <person name="Ma J."/>
        </authorList>
    </citation>
    <scope>NUCLEOTIDE SEQUENCE [LARGE SCALE GENOMIC DNA]</scope>
    <source>
        <strain evidence="10">CCUG 50213</strain>
    </source>
</reference>
<dbReference type="InterPro" id="IPR039420">
    <property type="entry name" value="WalR-like"/>
</dbReference>
<gene>
    <name evidence="9" type="ORF">ACFQ3U_06900</name>
</gene>
<keyword evidence="4" id="KW-0804">Transcription</keyword>
<name>A0ABW3TN16_9MICO</name>
<accession>A0ABW3TN16</accession>
<dbReference type="Pfam" id="PF00072">
    <property type="entry name" value="Response_reg"/>
    <property type="match status" value="1"/>
</dbReference>
<evidence type="ECO:0000256" key="2">
    <source>
        <dbReference type="ARBA" id="ARBA00023015"/>
    </source>
</evidence>
<dbReference type="PROSITE" id="PS50043">
    <property type="entry name" value="HTH_LUXR_2"/>
    <property type="match status" value="1"/>
</dbReference>
<dbReference type="SMART" id="SM00421">
    <property type="entry name" value="HTH_LUXR"/>
    <property type="match status" value="1"/>
</dbReference>
<keyword evidence="3" id="KW-0238">DNA-binding</keyword>
<dbReference type="Pfam" id="PF00196">
    <property type="entry name" value="GerE"/>
    <property type="match status" value="1"/>
</dbReference>
<evidence type="ECO:0000313" key="9">
    <source>
        <dbReference type="EMBL" id="MFD1201614.1"/>
    </source>
</evidence>
<dbReference type="PROSITE" id="PS50110">
    <property type="entry name" value="RESPONSE_REGULATORY"/>
    <property type="match status" value="1"/>
</dbReference>
<proteinExistence type="predicted"/>